<reference evidence="1" key="1">
    <citation type="submission" date="2019-04" db="EMBL/GenBank/DDBJ databases">
        <title>Microbes associate with the intestines of laboratory mice.</title>
        <authorList>
            <person name="Navarre W."/>
            <person name="Wong E."/>
            <person name="Huang K."/>
            <person name="Tropini C."/>
            <person name="Ng K."/>
            <person name="Yu B."/>
        </authorList>
    </citation>
    <scope>NUCLEOTIDE SEQUENCE</scope>
    <source>
        <strain evidence="1">NM73_A23</strain>
    </source>
</reference>
<keyword evidence="2" id="KW-1185">Reference proteome</keyword>
<evidence type="ECO:0000313" key="1">
    <source>
        <dbReference type="EMBL" id="TGX80530.1"/>
    </source>
</evidence>
<protein>
    <submittedName>
        <fullName evidence="1">Uncharacterized protein</fullName>
    </submittedName>
</protein>
<dbReference type="EMBL" id="SRZC01000025">
    <property type="protein sequence ID" value="TGX80530.1"/>
    <property type="molecule type" value="Genomic_DNA"/>
</dbReference>
<dbReference type="Proteomes" id="UP000308886">
    <property type="component" value="Unassembled WGS sequence"/>
</dbReference>
<comment type="caution">
    <text evidence="1">The sequence shown here is derived from an EMBL/GenBank/DDBJ whole genome shotgun (WGS) entry which is preliminary data.</text>
</comment>
<sequence>MIYINYQSYGTSGFSLRLRFYQDGETKFLAVNKLLKGKLLKKHWNQRKQCFIPSAPYSEENNAILVEYKQRYDRMAIEWTGSLYGFLAAVHADNFGNDGPKTVAQVIEFIITELKRRTHADGSVKGSYEGYAKLEGRLKEFCEHEKIEYDKLLITDINSVFINNVMDWIVKERQGKGHVYISAMLHATLAKAEKQGWFDMSTVKNCRWRGKNKSSVQKYHTLSTEQCRKFVSLTKGELPHNPNSELYHDFCIFILYTGQSPCDAIALRYSDIKNIGGVDHFVFKRRKISEKQAIPCAVPINDRMKEIMDRWKSVSKDGYIFPIRSKRKLATQKTSNGDIKHFISLLNHWLKKIGDILECDFSLHTYTFRHTAITNYISKGVPVLYVANLMGTSVKNCESIYYNNQGDVASRNKVLNAIQF</sequence>
<accession>A0AC61QMP0</accession>
<name>A0AC61QMP0_9BACT</name>
<evidence type="ECO:0000313" key="2">
    <source>
        <dbReference type="Proteomes" id="UP000308886"/>
    </source>
</evidence>
<proteinExistence type="predicted"/>
<organism evidence="1 2">
    <name type="scientific">Palleniella muris</name>
    <dbReference type="NCBI Taxonomy" id="3038145"/>
    <lineage>
        <taxon>Bacteria</taxon>
        <taxon>Pseudomonadati</taxon>
        <taxon>Bacteroidota</taxon>
        <taxon>Bacteroidia</taxon>
        <taxon>Bacteroidales</taxon>
        <taxon>Prevotellaceae</taxon>
        <taxon>Palleniella</taxon>
    </lineage>
</organism>
<gene>
    <name evidence="1" type="ORF">E5358_12810</name>
</gene>